<sequence length="151" mass="17189">MIENRCYRCRSMMKTLNQMHGKIEINWNKRENRQTNCFEKRNLPSANVFCGPEKNFPLSGVVFVSDNPTTSAYTHWWWSVSYVRTAAAAAAAVAAGDDDNARFLSPLRHSQESIRASHTSCVTFNPHCQPVQLTNLHRSLVYSCECYNLIG</sequence>
<evidence type="ECO:0000313" key="1">
    <source>
        <dbReference type="EMBL" id="KAL1246153.1"/>
    </source>
</evidence>
<name>A0ABR3L3L4_TRISP</name>
<gene>
    <name evidence="1" type="ORF">TSPI_04713</name>
</gene>
<accession>A0ABR3L3L4</accession>
<organism evidence="1 2">
    <name type="scientific">Trichinella spiralis</name>
    <name type="common">Trichina worm</name>
    <dbReference type="NCBI Taxonomy" id="6334"/>
    <lineage>
        <taxon>Eukaryota</taxon>
        <taxon>Metazoa</taxon>
        <taxon>Ecdysozoa</taxon>
        <taxon>Nematoda</taxon>
        <taxon>Enoplea</taxon>
        <taxon>Dorylaimia</taxon>
        <taxon>Trichinellida</taxon>
        <taxon>Trichinellidae</taxon>
        <taxon>Trichinella</taxon>
    </lineage>
</organism>
<dbReference type="EMBL" id="JBEUSY010000021">
    <property type="protein sequence ID" value="KAL1246153.1"/>
    <property type="molecule type" value="Genomic_DNA"/>
</dbReference>
<evidence type="ECO:0000313" key="2">
    <source>
        <dbReference type="Proteomes" id="UP001558632"/>
    </source>
</evidence>
<reference evidence="1 2" key="1">
    <citation type="submission" date="2024-07" db="EMBL/GenBank/DDBJ databases">
        <title>Enhanced genomic and transcriptomic resources for Trichinella pseudospiralis and T. spiralis underpin the discovery of pronounced molecular differences between stages and species.</title>
        <authorList>
            <person name="Pasi K.K."/>
            <person name="La Rosa G."/>
            <person name="Gomez-Morales M.A."/>
            <person name="Tosini F."/>
            <person name="Sumanam S."/>
            <person name="Young N.D."/>
            <person name="Chang B.C."/>
            <person name="Robin G.B."/>
        </authorList>
    </citation>
    <scope>NUCLEOTIDE SEQUENCE [LARGE SCALE GENOMIC DNA]</scope>
    <source>
        <strain evidence="1">ISS534</strain>
    </source>
</reference>
<proteinExistence type="predicted"/>
<protein>
    <submittedName>
        <fullName evidence="1">WD repeat-containing protein</fullName>
    </submittedName>
</protein>
<dbReference type="Proteomes" id="UP001558632">
    <property type="component" value="Unassembled WGS sequence"/>
</dbReference>
<keyword evidence="2" id="KW-1185">Reference proteome</keyword>
<comment type="caution">
    <text evidence="1">The sequence shown here is derived from an EMBL/GenBank/DDBJ whole genome shotgun (WGS) entry which is preliminary data.</text>
</comment>